<evidence type="ECO:0000256" key="7">
    <source>
        <dbReference type="ARBA" id="ARBA00023180"/>
    </source>
</evidence>
<organism evidence="9 10">
    <name type="scientific">Tulasnella calospora MUT 4182</name>
    <dbReference type="NCBI Taxonomy" id="1051891"/>
    <lineage>
        <taxon>Eukaryota</taxon>
        <taxon>Fungi</taxon>
        <taxon>Dikarya</taxon>
        <taxon>Basidiomycota</taxon>
        <taxon>Agaricomycotina</taxon>
        <taxon>Agaricomycetes</taxon>
        <taxon>Cantharellales</taxon>
        <taxon>Tulasnellaceae</taxon>
        <taxon>Tulasnella</taxon>
    </lineage>
</organism>
<keyword evidence="3" id="KW-0808">Transferase</keyword>
<evidence type="ECO:0000313" key="9">
    <source>
        <dbReference type="EMBL" id="KIO29551.1"/>
    </source>
</evidence>
<dbReference type="AlphaFoldDB" id="A0A0C3QND4"/>
<dbReference type="InterPro" id="IPR049625">
    <property type="entry name" value="Glyco_transf_61_cat"/>
</dbReference>
<reference evidence="10" key="2">
    <citation type="submission" date="2015-01" db="EMBL/GenBank/DDBJ databases">
        <title>Evolutionary Origins and Diversification of the Mycorrhizal Mutualists.</title>
        <authorList>
            <consortium name="DOE Joint Genome Institute"/>
            <consortium name="Mycorrhizal Genomics Consortium"/>
            <person name="Kohler A."/>
            <person name="Kuo A."/>
            <person name="Nagy L.G."/>
            <person name="Floudas D."/>
            <person name="Copeland A."/>
            <person name="Barry K.W."/>
            <person name="Cichocki N."/>
            <person name="Veneault-Fourrey C."/>
            <person name="LaButti K."/>
            <person name="Lindquist E.A."/>
            <person name="Lipzen A."/>
            <person name="Lundell T."/>
            <person name="Morin E."/>
            <person name="Murat C."/>
            <person name="Riley R."/>
            <person name="Ohm R."/>
            <person name="Sun H."/>
            <person name="Tunlid A."/>
            <person name="Henrissat B."/>
            <person name="Grigoriev I.V."/>
            <person name="Hibbett D.S."/>
            <person name="Martin F."/>
        </authorList>
    </citation>
    <scope>NUCLEOTIDE SEQUENCE [LARGE SCALE GENOMIC DNA]</scope>
    <source>
        <strain evidence="10">MUT 4182</strain>
    </source>
</reference>
<dbReference type="PANTHER" id="PTHR20961:SF38">
    <property type="entry name" value="PROTEIN O-LINKED-MANNOSE BETA-1,4-N-ACETYLGLUCOSAMINYLTRANSFERASE 2"/>
    <property type="match status" value="1"/>
</dbReference>
<feature type="domain" description="Glycosyltransferase 61 catalytic" evidence="8">
    <location>
        <begin position="282"/>
        <end position="363"/>
    </location>
</feature>
<dbReference type="EMBL" id="KN822981">
    <property type="protein sequence ID" value="KIO29551.1"/>
    <property type="molecule type" value="Genomic_DNA"/>
</dbReference>
<evidence type="ECO:0000256" key="1">
    <source>
        <dbReference type="ARBA" id="ARBA00004167"/>
    </source>
</evidence>
<evidence type="ECO:0000256" key="2">
    <source>
        <dbReference type="ARBA" id="ARBA00022676"/>
    </source>
</evidence>
<evidence type="ECO:0000256" key="6">
    <source>
        <dbReference type="ARBA" id="ARBA00023136"/>
    </source>
</evidence>
<dbReference type="PANTHER" id="PTHR20961">
    <property type="entry name" value="GLYCOSYLTRANSFERASE"/>
    <property type="match status" value="1"/>
</dbReference>
<evidence type="ECO:0000259" key="8">
    <source>
        <dbReference type="Pfam" id="PF04577"/>
    </source>
</evidence>
<dbReference type="Pfam" id="PF04577">
    <property type="entry name" value="Glyco_transf_61"/>
    <property type="match status" value="1"/>
</dbReference>
<proteinExistence type="predicted"/>
<evidence type="ECO:0000256" key="5">
    <source>
        <dbReference type="ARBA" id="ARBA00022989"/>
    </source>
</evidence>
<dbReference type="STRING" id="1051891.A0A0C3QND4"/>
<gene>
    <name evidence="9" type="ORF">M407DRAFT_70357</name>
</gene>
<protein>
    <recommendedName>
        <fullName evidence="8">Glycosyltransferase 61 catalytic domain-containing protein</fullName>
    </recommendedName>
</protein>
<evidence type="ECO:0000313" key="10">
    <source>
        <dbReference type="Proteomes" id="UP000054248"/>
    </source>
</evidence>
<keyword evidence="10" id="KW-1185">Reference proteome</keyword>
<dbReference type="OrthoDB" id="529273at2759"/>
<accession>A0A0C3QND4</accession>
<keyword evidence="7" id="KW-0325">Glycoprotein</keyword>
<sequence length="442" mass="50814">MTTLVKHAPGWTIFDNVYMSGGAMFIVTDTPSDWPAIRMMTSTGLRAENTPENIATREPTDRDMRFITMKEAEQLFGNRVWPVKGVSFLVNDPGQFVSHYYHFVAETWMGLWRFYSSLDSDINVYGETKLESPARIIYPHCKENEWRDYSTFNQYFMHAVFPSISLETQLDWEGRAKMTESRGPGTQKAFRYDRVVLSDRSAAFRGELCPGRNQRIVSEAWEPTRKESSKYWWEPVRRSVLRFARVEPKTIDANVLWAKEWDGVSNGDEVPTEKQIEVGKTASRRMPVVITYVVRSGNRRSMIKEDHEALVKSLTNLCDSKRWELNIVHAERLTKDEQIQLAARTTIMLGIHGNGLTHLVWMPLTPLSTVIEIFIPGGFAKDYEWTSRALGMRHYAVWNDTYFTHPKEPGVSLPEGFQGNQIPAHGPSIAQLIEDRIEGRLP</sequence>
<dbReference type="GO" id="GO:0097363">
    <property type="term" value="F:protein O-acetylglucosaminyltransferase activity"/>
    <property type="evidence" value="ECO:0007669"/>
    <property type="project" value="TreeGrafter"/>
</dbReference>
<keyword evidence="5" id="KW-1133">Transmembrane helix</keyword>
<dbReference type="GO" id="GO:0016020">
    <property type="term" value="C:membrane"/>
    <property type="evidence" value="ECO:0007669"/>
    <property type="project" value="UniProtKB-SubCell"/>
</dbReference>
<keyword evidence="6" id="KW-0472">Membrane</keyword>
<dbReference type="HOGENOM" id="CLU_033167_0_0_1"/>
<dbReference type="GO" id="GO:0005783">
    <property type="term" value="C:endoplasmic reticulum"/>
    <property type="evidence" value="ECO:0007669"/>
    <property type="project" value="TreeGrafter"/>
</dbReference>
<reference evidence="9 10" key="1">
    <citation type="submission" date="2014-04" db="EMBL/GenBank/DDBJ databases">
        <authorList>
            <consortium name="DOE Joint Genome Institute"/>
            <person name="Kuo A."/>
            <person name="Girlanda M."/>
            <person name="Perotto S."/>
            <person name="Kohler A."/>
            <person name="Nagy L.G."/>
            <person name="Floudas D."/>
            <person name="Copeland A."/>
            <person name="Barry K.W."/>
            <person name="Cichocki N."/>
            <person name="Veneault-Fourrey C."/>
            <person name="LaButti K."/>
            <person name="Lindquist E.A."/>
            <person name="Lipzen A."/>
            <person name="Lundell T."/>
            <person name="Morin E."/>
            <person name="Murat C."/>
            <person name="Sun H."/>
            <person name="Tunlid A."/>
            <person name="Henrissat B."/>
            <person name="Grigoriev I.V."/>
            <person name="Hibbett D.S."/>
            <person name="Martin F."/>
            <person name="Nordberg H.P."/>
            <person name="Cantor M.N."/>
            <person name="Hua S.X."/>
        </authorList>
    </citation>
    <scope>NUCLEOTIDE SEQUENCE [LARGE SCALE GENOMIC DNA]</scope>
    <source>
        <strain evidence="9 10">MUT 4182</strain>
    </source>
</reference>
<keyword evidence="4" id="KW-0812">Transmembrane</keyword>
<dbReference type="GO" id="GO:0035269">
    <property type="term" value="P:protein O-linked glycosylation via mannose"/>
    <property type="evidence" value="ECO:0007669"/>
    <property type="project" value="TreeGrafter"/>
</dbReference>
<keyword evidence="2" id="KW-0328">Glycosyltransferase</keyword>
<name>A0A0C3QND4_9AGAM</name>
<comment type="subcellular location">
    <subcellularLocation>
        <location evidence="1">Membrane</location>
        <topology evidence="1">Single-pass membrane protein</topology>
    </subcellularLocation>
</comment>
<dbReference type="Proteomes" id="UP000054248">
    <property type="component" value="Unassembled WGS sequence"/>
</dbReference>
<evidence type="ECO:0000256" key="4">
    <source>
        <dbReference type="ARBA" id="ARBA00022692"/>
    </source>
</evidence>
<dbReference type="InterPro" id="IPR007657">
    <property type="entry name" value="Glycosyltransferase_61"/>
</dbReference>
<evidence type="ECO:0000256" key="3">
    <source>
        <dbReference type="ARBA" id="ARBA00022679"/>
    </source>
</evidence>